<sequence length="124" mass="14109">MQWHRSARRWASNSRKGRHPLIGAPHNPSKEIAMNKPEWLEEKDDGTHIKLAKAIDIDGVAIATLVMREPTVDDQLSATKSKGDDAEREITLFANLCEVSPAEIRKLSLRDYKRVQRAFVDFTD</sequence>
<evidence type="ECO:0000313" key="3">
    <source>
        <dbReference type="Proteomes" id="UP000248597"/>
    </source>
</evidence>
<reference evidence="2 3" key="1">
    <citation type="submission" date="2017-08" db="EMBL/GenBank/DDBJ databases">
        <title>Infants hospitalized years apart are colonized by the same room-sourced microbial strains.</title>
        <authorList>
            <person name="Brooks B."/>
            <person name="Olm M.R."/>
            <person name="Firek B.A."/>
            <person name="Baker R."/>
            <person name="Thomas B.C."/>
            <person name="Morowitz M.J."/>
            <person name="Banfield J.F."/>
        </authorList>
    </citation>
    <scope>NUCLEOTIDE SEQUENCE [LARGE SCALE GENOMIC DNA]</scope>
    <source>
        <strain evidence="2">S2_005_003_R2_47</strain>
    </source>
</reference>
<gene>
    <name evidence="2" type="ORF">DI569_12920</name>
</gene>
<organism evidence="2 3">
    <name type="scientific">Sphingopyxis macrogoltabida</name>
    <name type="common">Sphingomonas macrogoltabidus</name>
    <dbReference type="NCBI Taxonomy" id="33050"/>
    <lineage>
        <taxon>Bacteria</taxon>
        <taxon>Pseudomonadati</taxon>
        <taxon>Pseudomonadota</taxon>
        <taxon>Alphaproteobacteria</taxon>
        <taxon>Sphingomonadales</taxon>
        <taxon>Sphingomonadaceae</taxon>
        <taxon>Sphingopyxis</taxon>
    </lineage>
</organism>
<evidence type="ECO:0000256" key="1">
    <source>
        <dbReference type="SAM" id="MobiDB-lite"/>
    </source>
</evidence>
<dbReference type="InterPro" id="IPR019289">
    <property type="entry name" value="Phage_tail_E/E"/>
</dbReference>
<comment type="caution">
    <text evidence="2">The sequence shown here is derived from an EMBL/GenBank/DDBJ whole genome shotgun (WGS) entry which is preliminary data.</text>
</comment>
<evidence type="ECO:0000313" key="2">
    <source>
        <dbReference type="EMBL" id="PZQ21160.1"/>
    </source>
</evidence>
<proteinExistence type="predicted"/>
<protein>
    <submittedName>
        <fullName evidence="2">Phage tail assembly protein</fullName>
    </submittedName>
</protein>
<dbReference type="AlphaFoldDB" id="A0A2W5N4W8"/>
<feature type="region of interest" description="Disordered" evidence="1">
    <location>
        <begin position="1"/>
        <end position="31"/>
    </location>
</feature>
<accession>A0A2W5N4W8</accession>
<name>A0A2W5N4W8_SPHMC</name>
<dbReference type="Proteomes" id="UP000248597">
    <property type="component" value="Unassembled WGS sequence"/>
</dbReference>
<dbReference type="Pfam" id="PF10109">
    <property type="entry name" value="Phage_TAC_7"/>
    <property type="match status" value="1"/>
</dbReference>
<dbReference type="EMBL" id="QFPJ01000035">
    <property type="protein sequence ID" value="PZQ21160.1"/>
    <property type="molecule type" value="Genomic_DNA"/>
</dbReference>